<sequence>MVDGFTSQRKMNPAYKGKNGFMDNVIEKSEDRSDSRTGDAMQVDLPSDKQKIIAAQREAAHMRDAIEKHRKADKVLEGRGFYFPGMDAIKAELASEENAGNVKERMIDSQKQFQEDMSVLYDLVAEDYLGDAMDAYYNLDDHFSIPEIEQFYERLRRPDAPTLSPLYSLISEVRYAHCYTLQGLQRRRKALLVQEEAARKARDAQFPADISAYRSIANKDIQLRIARFLTADAQTKERMLTEFNWVYRQVKPLGDAYAQNAEFKAEIQERVRDLEVKDPRRKTSMTLAA</sequence>
<evidence type="ECO:0000313" key="1">
    <source>
        <dbReference type="EMBL" id="KAJ3557989.1"/>
    </source>
</evidence>
<evidence type="ECO:0000313" key="2">
    <source>
        <dbReference type="Proteomes" id="UP001148662"/>
    </source>
</evidence>
<organism evidence="1 2">
    <name type="scientific">Phlebia brevispora</name>
    <dbReference type="NCBI Taxonomy" id="194682"/>
    <lineage>
        <taxon>Eukaryota</taxon>
        <taxon>Fungi</taxon>
        <taxon>Dikarya</taxon>
        <taxon>Basidiomycota</taxon>
        <taxon>Agaricomycotina</taxon>
        <taxon>Agaricomycetes</taxon>
        <taxon>Polyporales</taxon>
        <taxon>Meruliaceae</taxon>
        <taxon>Phlebia</taxon>
    </lineage>
</organism>
<comment type="caution">
    <text evidence="1">The sequence shown here is derived from an EMBL/GenBank/DDBJ whole genome shotgun (WGS) entry which is preliminary data.</text>
</comment>
<dbReference type="EMBL" id="JANHOG010000117">
    <property type="protein sequence ID" value="KAJ3557989.1"/>
    <property type="molecule type" value="Genomic_DNA"/>
</dbReference>
<reference evidence="1" key="1">
    <citation type="submission" date="2022-07" db="EMBL/GenBank/DDBJ databases">
        <title>Genome Sequence of Phlebia brevispora.</title>
        <authorList>
            <person name="Buettner E."/>
        </authorList>
    </citation>
    <scope>NUCLEOTIDE SEQUENCE</scope>
    <source>
        <strain evidence="1">MPL23</strain>
    </source>
</reference>
<dbReference type="Proteomes" id="UP001148662">
    <property type="component" value="Unassembled WGS sequence"/>
</dbReference>
<name>A0ACC1TCZ8_9APHY</name>
<gene>
    <name evidence="1" type="ORF">NM688_g1179</name>
</gene>
<keyword evidence="2" id="KW-1185">Reference proteome</keyword>
<protein>
    <submittedName>
        <fullName evidence="1">Uncharacterized protein</fullName>
    </submittedName>
</protein>
<accession>A0ACC1TCZ8</accession>
<proteinExistence type="predicted"/>